<dbReference type="InterPro" id="IPR052559">
    <property type="entry name" value="V-haloperoxidase"/>
</dbReference>
<organism evidence="3 4">
    <name type="scientific">Mucilaginibacter roseus</name>
    <dbReference type="NCBI Taxonomy" id="1528868"/>
    <lineage>
        <taxon>Bacteria</taxon>
        <taxon>Pseudomonadati</taxon>
        <taxon>Bacteroidota</taxon>
        <taxon>Sphingobacteriia</taxon>
        <taxon>Sphingobacteriales</taxon>
        <taxon>Sphingobacteriaceae</taxon>
        <taxon>Mucilaginibacter</taxon>
    </lineage>
</organism>
<evidence type="ECO:0000313" key="3">
    <source>
        <dbReference type="EMBL" id="MCD8740607.1"/>
    </source>
</evidence>
<name>A0ABS8U2W8_9SPHI</name>
<keyword evidence="1" id="KW-0732">Signal</keyword>
<dbReference type="RefSeq" id="WP_232176998.1">
    <property type="nucleotide sequence ID" value="NZ_JAJPWV010000002.1"/>
</dbReference>
<comment type="caution">
    <text evidence="3">The sequence shown here is derived from an EMBL/GenBank/DDBJ whole genome shotgun (WGS) entry which is preliminary data.</text>
</comment>
<accession>A0ABS8U2W8</accession>
<protein>
    <submittedName>
        <fullName evidence="3">Vanadium-dependent haloperoxidase</fullName>
    </submittedName>
</protein>
<feature type="chain" id="PRO_5045445156" evidence="1">
    <location>
        <begin position="20"/>
        <end position="441"/>
    </location>
</feature>
<dbReference type="CDD" id="cd03398">
    <property type="entry name" value="PAP2_haloperoxidase"/>
    <property type="match status" value="1"/>
</dbReference>
<dbReference type="SUPFAM" id="SSF48317">
    <property type="entry name" value="Acid phosphatase/Vanadium-dependent haloperoxidase"/>
    <property type="match status" value="1"/>
</dbReference>
<evidence type="ECO:0000259" key="2">
    <source>
        <dbReference type="Pfam" id="PF01569"/>
    </source>
</evidence>
<evidence type="ECO:0000256" key="1">
    <source>
        <dbReference type="SAM" id="SignalP"/>
    </source>
</evidence>
<dbReference type="InterPro" id="IPR036938">
    <property type="entry name" value="PAP2/HPO_sf"/>
</dbReference>
<dbReference type="Pfam" id="PF01569">
    <property type="entry name" value="PAP2"/>
    <property type="match status" value="1"/>
</dbReference>
<dbReference type="PANTHER" id="PTHR34599">
    <property type="entry name" value="PEROXIDASE-RELATED"/>
    <property type="match status" value="1"/>
</dbReference>
<dbReference type="Proteomes" id="UP001199919">
    <property type="component" value="Unassembled WGS sequence"/>
</dbReference>
<gene>
    <name evidence="3" type="ORF">LT679_08355</name>
</gene>
<dbReference type="InterPro" id="IPR000326">
    <property type="entry name" value="PAP2/HPO"/>
</dbReference>
<keyword evidence="4" id="KW-1185">Reference proteome</keyword>
<feature type="domain" description="Phosphatidic acid phosphatase type 2/haloperoxidase" evidence="2">
    <location>
        <begin position="316"/>
        <end position="426"/>
    </location>
</feature>
<evidence type="ECO:0000313" key="4">
    <source>
        <dbReference type="Proteomes" id="UP001199919"/>
    </source>
</evidence>
<feature type="signal peptide" evidence="1">
    <location>
        <begin position="1"/>
        <end position="19"/>
    </location>
</feature>
<dbReference type="Gene3D" id="1.10.606.20">
    <property type="match status" value="1"/>
</dbReference>
<dbReference type="PANTHER" id="PTHR34599:SF2">
    <property type="entry name" value="TRAF-TYPE DOMAIN-CONTAINING PROTEIN"/>
    <property type="match status" value="1"/>
</dbReference>
<proteinExistence type="predicted"/>
<reference evidence="3 4" key="1">
    <citation type="submission" date="2021-12" db="EMBL/GenBank/DDBJ databases">
        <title>Mucilaginibacter roseus genome.</title>
        <authorList>
            <person name="Ferreira J.R."/>
            <person name="Newman J.D."/>
        </authorList>
    </citation>
    <scope>NUCLEOTIDE SEQUENCE [LARGE SCALE GENOMIC DNA]</scope>
    <source>
        <strain evidence="3 4">LMG 28454</strain>
    </source>
</reference>
<dbReference type="EMBL" id="JAJPWV010000002">
    <property type="protein sequence ID" value="MCD8740607.1"/>
    <property type="molecule type" value="Genomic_DNA"/>
</dbReference>
<sequence>MTIRRIIIAVVLAATCLYACQNEKKNAAKLDDANVIHQNEDKLTQLIIYDVFTPPVASRIYAYASLASYEAIRFEQPDYLSLTEQLQGFGTMPQPDKGKTYNFTLAATQAFFSVARKVTFSVDSLKAYEEGLHSRFKGVMDDSTYARSIAFGDTVAKVIIKRLMKDNYLQTRGKPKFLGSQAPGKWHPTPPDYLDGVEYCWGTMKTFVLDSSDRVSIPPPPSYSEDKNSAYFKQNLEVYETSKKLTDEQKDIARYWDDNPFVLEHAGHMTFANKKITPGGHWIGITAIACKKNKADAVKTAQAYALTSIGMYDAFICCWNTKYETNYVRPVTVINDKIDAEWTPRLQTPPFPEYPSGHSTITRAAAVMLTHLFGNSFAFQDTSDLRYIGMKRNFKSFVQAADEASISRFYGGIHYRNSVDQGAIQGKKVSEYIISRLKLKK</sequence>